<proteinExistence type="predicted"/>
<dbReference type="EMBL" id="JAENGZ010001305">
    <property type="protein sequence ID" value="KAG6949002.1"/>
    <property type="molecule type" value="Genomic_DNA"/>
</dbReference>
<dbReference type="VEuPathDB" id="FungiDB:PC110_g15669"/>
<feature type="region of interest" description="Disordered" evidence="1">
    <location>
        <begin position="24"/>
        <end position="58"/>
    </location>
</feature>
<dbReference type="AlphaFoldDB" id="A0A8T1TXL5"/>
<dbReference type="Proteomes" id="UP000688947">
    <property type="component" value="Unassembled WGS sequence"/>
</dbReference>
<gene>
    <name evidence="2" type="ORF">JG687_00015133</name>
</gene>
<comment type="caution">
    <text evidence="2">The sequence shown here is derived from an EMBL/GenBank/DDBJ whole genome shotgun (WGS) entry which is preliminary data.</text>
</comment>
<name>A0A8T1TXL5_9STRA</name>
<evidence type="ECO:0000313" key="3">
    <source>
        <dbReference type="Proteomes" id="UP000688947"/>
    </source>
</evidence>
<reference evidence="2" key="1">
    <citation type="submission" date="2021-01" db="EMBL/GenBank/DDBJ databases">
        <title>Phytophthora aleatoria, a newly-described species from Pinus radiata is distinct from Phytophthora cactorum isolates based on comparative genomics.</title>
        <authorList>
            <person name="Mcdougal R."/>
            <person name="Panda P."/>
            <person name="Williams N."/>
            <person name="Studholme D.J."/>
        </authorList>
    </citation>
    <scope>NUCLEOTIDE SEQUENCE</scope>
    <source>
        <strain evidence="2">NZFS 3830</strain>
    </source>
</reference>
<dbReference type="OrthoDB" id="10272104at2759"/>
<evidence type="ECO:0000256" key="1">
    <source>
        <dbReference type="SAM" id="MobiDB-lite"/>
    </source>
</evidence>
<organism evidence="2 3">
    <name type="scientific">Phytophthora cactorum</name>
    <dbReference type="NCBI Taxonomy" id="29920"/>
    <lineage>
        <taxon>Eukaryota</taxon>
        <taxon>Sar</taxon>
        <taxon>Stramenopiles</taxon>
        <taxon>Oomycota</taxon>
        <taxon>Peronosporomycetes</taxon>
        <taxon>Peronosporales</taxon>
        <taxon>Peronosporaceae</taxon>
        <taxon>Phytophthora</taxon>
    </lineage>
</organism>
<feature type="compositionally biased region" description="Basic and acidic residues" evidence="1">
    <location>
        <begin position="43"/>
        <end position="55"/>
    </location>
</feature>
<accession>A0A8T1TXL5</accession>
<sequence>MPNTGRLQHHTGGVTEFAILVAQGNDGIESGDPGHVQGVTTKQPDEANASEKETTATEPEVLLNMCVGLEDKDLEVPEKVERDVGTSVPLQWR</sequence>
<evidence type="ECO:0000313" key="2">
    <source>
        <dbReference type="EMBL" id="KAG6949002.1"/>
    </source>
</evidence>
<protein>
    <submittedName>
        <fullName evidence="2">Uncharacterized protein</fullName>
    </submittedName>
</protein>